<dbReference type="Proteomes" id="UP000824205">
    <property type="component" value="Unassembled WGS sequence"/>
</dbReference>
<evidence type="ECO:0000313" key="2">
    <source>
        <dbReference type="Proteomes" id="UP000824205"/>
    </source>
</evidence>
<proteinExistence type="predicted"/>
<comment type="caution">
    <text evidence="1">The sequence shown here is derived from an EMBL/GenBank/DDBJ whole genome shotgun (WGS) entry which is preliminary data.</text>
</comment>
<dbReference type="EMBL" id="DXGE01000028">
    <property type="protein sequence ID" value="HIW86178.1"/>
    <property type="molecule type" value="Genomic_DNA"/>
</dbReference>
<name>A0A9D1RDM6_9FIRM</name>
<organism evidence="1 2">
    <name type="scientific">Candidatus Eubacterium faecipullorum</name>
    <dbReference type="NCBI Taxonomy" id="2838571"/>
    <lineage>
        <taxon>Bacteria</taxon>
        <taxon>Bacillati</taxon>
        <taxon>Bacillota</taxon>
        <taxon>Clostridia</taxon>
        <taxon>Eubacteriales</taxon>
        <taxon>Eubacteriaceae</taxon>
        <taxon>Eubacterium</taxon>
    </lineage>
</organism>
<reference evidence="1" key="2">
    <citation type="submission" date="2021-04" db="EMBL/GenBank/DDBJ databases">
        <authorList>
            <person name="Gilroy R."/>
        </authorList>
    </citation>
    <scope>NUCLEOTIDE SEQUENCE</scope>
    <source>
        <strain evidence="1">421</strain>
    </source>
</reference>
<evidence type="ECO:0000313" key="1">
    <source>
        <dbReference type="EMBL" id="HIW86178.1"/>
    </source>
</evidence>
<dbReference type="AlphaFoldDB" id="A0A9D1RDM6"/>
<sequence length="127" mass="14105">MGRYSKEFAFYANPAPLFDNIGKYLSIEGYKFTLAGQEQVFKKGNGILCGPTYIKIFAVPGKIVLQAWMKYALLPGVYCGEIDLDSFMGWAVKGPLKQRVAQIEMMILQAGGTVQPPYAAQYIPPQQ</sequence>
<protein>
    <submittedName>
        <fullName evidence="1">Uncharacterized protein</fullName>
    </submittedName>
</protein>
<reference evidence="1" key="1">
    <citation type="journal article" date="2021" name="PeerJ">
        <title>Extensive microbial diversity within the chicken gut microbiome revealed by metagenomics and culture.</title>
        <authorList>
            <person name="Gilroy R."/>
            <person name="Ravi A."/>
            <person name="Getino M."/>
            <person name="Pursley I."/>
            <person name="Horton D.L."/>
            <person name="Alikhan N.F."/>
            <person name="Baker D."/>
            <person name="Gharbi K."/>
            <person name="Hall N."/>
            <person name="Watson M."/>
            <person name="Adriaenssens E.M."/>
            <person name="Foster-Nyarko E."/>
            <person name="Jarju S."/>
            <person name="Secka A."/>
            <person name="Antonio M."/>
            <person name="Oren A."/>
            <person name="Chaudhuri R.R."/>
            <person name="La Ragione R."/>
            <person name="Hildebrand F."/>
            <person name="Pallen M.J."/>
        </authorList>
    </citation>
    <scope>NUCLEOTIDE SEQUENCE</scope>
    <source>
        <strain evidence="1">421</strain>
    </source>
</reference>
<accession>A0A9D1RDM6</accession>
<gene>
    <name evidence="1" type="ORF">IAA48_06735</name>
</gene>